<dbReference type="KEGG" id="proo:MJB10_17290"/>
<evidence type="ECO:0000313" key="1">
    <source>
        <dbReference type="EMBL" id="WNR42866.1"/>
    </source>
</evidence>
<dbReference type="EMBL" id="CP130319">
    <property type="protein sequence ID" value="WNR42866.1"/>
    <property type="molecule type" value="Genomic_DNA"/>
</dbReference>
<proteinExistence type="predicted"/>
<organism evidence="1 2">
    <name type="scientific">Paenibacillus roseopurpureus</name>
    <dbReference type="NCBI Taxonomy" id="2918901"/>
    <lineage>
        <taxon>Bacteria</taxon>
        <taxon>Bacillati</taxon>
        <taxon>Bacillota</taxon>
        <taxon>Bacilli</taxon>
        <taxon>Bacillales</taxon>
        <taxon>Paenibacillaceae</taxon>
        <taxon>Paenibacillus</taxon>
    </lineage>
</organism>
<dbReference type="RefSeq" id="WP_314796662.1">
    <property type="nucleotide sequence ID" value="NZ_CP130319.1"/>
</dbReference>
<protein>
    <submittedName>
        <fullName evidence="1">Uncharacterized protein</fullName>
    </submittedName>
</protein>
<gene>
    <name evidence="1" type="ORF">MJB10_17290</name>
</gene>
<dbReference type="Proteomes" id="UP001304650">
    <property type="component" value="Chromosome"/>
</dbReference>
<evidence type="ECO:0000313" key="2">
    <source>
        <dbReference type="Proteomes" id="UP001304650"/>
    </source>
</evidence>
<name>A0AA96LLM1_9BACL</name>
<keyword evidence="2" id="KW-1185">Reference proteome</keyword>
<reference evidence="1" key="1">
    <citation type="submission" date="2022-02" db="EMBL/GenBank/DDBJ databases">
        <title>Paenibacillus sp. MBLB1832 Whole Genome Shotgun Sequencing.</title>
        <authorList>
            <person name="Hwang C.Y."/>
            <person name="Cho E.-S."/>
            <person name="Seo M.-J."/>
        </authorList>
    </citation>
    <scope>NUCLEOTIDE SEQUENCE</scope>
    <source>
        <strain evidence="1">MBLB1832</strain>
    </source>
</reference>
<dbReference type="AlphaFoldDB" id="A0AA96LLM1"/>
<accession>A0AA96LLM1</accession>
<sequence>MPDIFHDGISVDAASWRSGRTVEWRSGSLAKLKPDMVASYVIWSPMQHVITIER</sequence>